<dbReference type="Proteomes" id="UP001152622">
    <property type="component" value="Chromosome 3"/>
</dbReference>
<comment type="caution">
    <text evidence="2">The sequence shown here is derived from an EMBL/GenBank/DDBJ whole genome shotgun (WGS) entry which is preliminary data.</text>
</comment>
<evidence type="ECO:0000313" key="3">
    <source>
        <dbReference type="Proteomes" id="UP001152622"/>
    </source>
</evidence>
<proteinExistence type="predicted"/>
<evidence type="ECO:0000313" key="2">
    <source>
        <dbReference type="EMBL" id="KAJ8367872.1"/>
    </source>
</evidence>
<dbReference type="AlphaFoldDB" id="A0A9Q1FUL0"/>
<protein>
    <submittedName>
        <fullName evidence="2">Uncharacterized protein</fullName>
    </submittedName>
</protein>
<dbReference type="EMBL" id="JAINUF010000003">
    <property type="protein sequence ID" value="KAJ8367872.1"/>
    <property type="molecule type" value="Genomic_DNA"/>
</dbReference>
<sequence length="91" mass="9594">MMTLIRDKGGTGIGQRLGQVASATTGSSRLAWRDKRPYQDTPTRTNNGSSAAPSFSDGTPPCSWTCAGMPLHALALPCVIHADSQTLADDF</sequence>
<keyword evidence="3" id="KW-1185">Reference proteome</keyword>
<feature type="compositionally biased region" description="Polar residues" evidence="1">
    <location>
        <begin position="40"/>
        <end position="57"/>
    </location>
</feature>
<accession>A0A9Q1FUL0</accession>
<feature type="region of interest" description="Disordered" evidence="1">
    <location>
        <begin position="1"/>
        <end position="59"/>
    </location>
</feature>
<name>A0A9Q1FUL0_SYNKA</name>
<organism evidence="2 3">
    <name type="scientific">Synaphobranchus kaupii</name>
    <name type="common">Kaup's arrowtooth eel</name>
    <dbReference type="NCBI Taxonomy" id="118154"/>
    <lineage>
        <taxon>Eukaryota</taxon>
        <taxon>Metazoa</taxon>
        <taxon>Chordata</taxon>
        <taxon>Craniata</taxon>
        <taxon>Vertebrata</taxon>
        <taxon>Euteleostomi</taxon>
        <taxon>Actinopterygii</taxon>
        <taxon>Neopterygii</taxon>
        <taxon>Teleostei</taxon>
        <taxon>Anguilliformes</taxon>
        <taxon>Synaphobranchidae</taxon>
        <taxon>Synaphobranchus</taxon>
    </lineage>
</organism>
<reference evidence="2" key="1">
    <citation type="journal article" date="2023" name="Science">
        <title>Genome structures resolve the early diversification of teleost fishes.</title>
        <authorList>
            <person name="Parey E."/>
            <person name="Louis A."/>
            <person name="Montfort J."/>
            <person name="Bouchez O."/>
            <person name="Roques C."/>
            <person name="Iampietro C."/>
            <person name="Lluch J."/>
            <person name="Castinel A."/>
            <person name="Donnadieu C."/>
            <person name="Desvignes T."/>
            <person name="Floi Bucao C."/>
            <person name="Jouanno E."/>
            <person name="Wen M."/>
            <person name="Mejri S."/>
            <person name="Dirks R."/>
            <person name="Jansen H."/>
            <person name="Henkel C."/>
            <person name="Chen W.J."/>
            <person name="Zahm M."/>
            <person name="Cabau C."/>
            <person name="Klopp C."/>
            <person name="Thompson A.W."/>
            <person name="Robinson-Rechavi M."/>
            <person name="Braasch I."/>
            <person name="Lecointre G."/>
            <person name="Bobe J."/>
            <person name="Postlethwait J.H."/>
            <person name="Berthelot C."/>
            <person name="Roest Crollius H."/>
            <person name="Guiguen Y."/>
        </authorList>
    </citation>
    <scope>NUCLEOTIDE SEQUENCE</scope>
    <source>
        <strain evidence="2">WJC10195</strain>
    </source>
</reference>
<evidence type="ECO:0000256" key="1">
    <source>
        <dbReference type="SAM" id="MobiDB-lite"/>
    </source>
</evidence>
<gene>
    <name evidence="2" type="ORF">SKAU_G00079000</name>
</gene>